<dbReference type="Proteomes" id="UP000245383">
    <property type="component" value="Unassembled WGS sequence"/>
</dbReference>
<evidence type="ECO:0000256" key="4">
    <source>
        <dbReference type="SAM" id="MobiDB-lite"/>
    </source>
</evidence>
<evidence type="ECO:0000313" key="5">
    <source>
        <dbReference type="EMBL" id="PVU93078.1"/>
    </source>
</evidence>
<name>A0A2T9YL75_9FUNG</name>
<keyword evidence="1" id="KW-0547">Nucleotide-binding</keyword>
<dbReference type="Gene3D" id="3.30.420.40">
    <property type="match status" value="2"/>
</dbReference>
<gene>
    <name evidence="5" type="ORF">BB561_003480</name>
</gene>
<dbReference type="PRINTS" id="PR00301">
    <property type="entry name" value="HEATSHOCK70"/>
</dbReference>
<accession>A0A2T9YL75</accession>
<protein>
    <submittedName>
        <fullName evidence="5">Uncharacterized protein</fullName>
    </submittedName>
</protein>
<dbReference type="SUPFAM" id="SSF100934">
    <property type="entry name" value="Heat shock protein 70kD (HSP70), C-terminal subdomain"/>
    <property type="match status" value="1"/>
</dbReference>
<dbReference type="PANTHER" id="PTHR45639:SF3">
    <property type="entry name" value="HYPOXIA UP-REGULATED PROTEIN 1"/>
    <property type="match status" value="1"/>
</dbReference>
<sequence length="878" mass="98490">MKLTNRSVYCITLAFFANLSSFVSSAVLGIDYGADSFRIALANPGKHMDVVLNRSSKRKTRSVVTMRGMERYFDDDAVGLSARFPHLTIFDAKSLLGATFQDPAYNNYIKKYPVKILNINERGDIAFDLNLPQNKTLLPQEVVAMQLKHALELTHESENLWVKDAVITIPSHFGQYERQAIKDAIEIAGINCLGLLNDGSAVALNYAMGRAFLAEPEVHMFIDIGAASTVFTVASFKSKLIKTNGVSKNITVVNNMGYSIENMLGGSEMDIRLRDYILKKFNEKYGKSLSTPIKSNNRAMARVLKEAIRVKTILSANNEITANLESLHEDLDFSLLITRKDFQSLITDLASHFVQLVDDALKKTGLKSSSIKSVIIAGGGARVPYMIEKISEVFGPDRISRGINSDEASVIGSVFKAASTSSLFRVKDIRLRDSYGFAINSVYFQESSGAFNSGKRVVNPILPKFSTIGIKKSFSDSRSTNFDIKFEVESGKTFKTFAKASITGIPEAIEKIDKAIIVNPKPVVEVSYMLDKFGLFKITGANAVFNCTNPTYDDYLEDLKKWNQEAAEFEKSKKSKKTQSSAETSSDAESSVESSADIESSKPLRSMPVTQNQFIITRFPLKVEYNLVDDNSLDQSTKTSAIEFIQRLDQFEKQKKVHDEAKNNLESFIYKVKYYVDENKVIAVTTETQRKQLLEASQKAGEWFEVQNDKTKTQLYLDQLNNLKKLYDPVYFRVEENILRPLKISESRDLIAKIKEYLQNITAKYGAEEMKLIKSEVDASVSKLKAIEDWTDSSIKKQEKLSSHEQPIIKTSEIVKKIHELKSINQSLIKNVESSEATSTLQKDSSSDKLAEQTSDKNDEVKKDQESSETKLPHHDEL</sequence>
<feature type="region of interest" description="Disordered" evidence="4">
    <location>
        <begin position="833"/>
        <end position="878"/>
    </location>
</feature>
<evidence type="ECO:0000313" key="6">
    <source>
        <dbReference type="Proteomes" id="UP000245383"/>
    </source>
</evidence>
<dbReference type="STRING" id="133385.A0A2T9YL75"/>
<proteinExistence type="predicted"/>
<feature type="compositionally biased region" description="Polar residues" evidence="4">
    <location>
        <begin position="833"/>
        <end position="844"/>
    </location>
</feature>
<dbReference type="Gene3D" id="1.20.1270.10">
    <property type="match status" value="1"/>
</dbReference>
<reference evidence="5 6" key="1">
    <citation type="journal article" date="2018" name="MBio">
        <title>Comparative Genomics Reveals the Core Gene Toolbox for the Fungus-Insect Symbiosis.</title>
        <authorList>
            <person name="Wang Y."/>
            <person name="Stata M."/>
            <person name="Wang W."/>
            <person name="Stajich J.E."/>
            <person name="White M.M."/>
            <person name="Moncalvo J.M."/>
        </authorList>
    </citation>
    <scope>NUCLEOTIDE SEQUENCE [LARGE SCALE GENOMIC DNA]</scope>
    <source>
        <strain evidence="5 6">SWE-8-4</strain>
    </source>
</reference>
<dbReference type="GO" id="GO:0034663">
    <property type="term" value="C:endoplasmic reticulum chaperone complex"/>
    <property type="evidence" value="ECO:0007669"/>
    <property type="project" value="TreeGrafter"/>
</dbReference>
<feature type="compositionally biased region" description="Low complexity" evidence="4">
    <location>
        <begin position="578"/>
        <end position="598"/>
    </location>
</feature>
<dbReference type="OrthoDB" id="10262720at2759"/>
<dbReference type="InterPro" id="IPR043129">
    <property type="entry name" value="ATPase_NBD"/>
</dbReference>
<dbReference type="Gene3D" id="3.90.640.10">
    <property type="entry name" value="Actin, Chain A, domain 4"/>
    <property type="match status" value="1"/>
</dbReference>
<dbReference type="InterPro" id="IPR029048">
    <property type="entry name" value="HSP70_C_sf"/>
</dbReference>
<dbReference type="GO" id="GO:0005524">
    <property type="term" value="F:ATP binding"/>
    <property type="evidence" value="ECO:0007669"/>
    <property type="project" value="UniProtKB-KW"/>
</dbReference>
<dbReference type="Pfam" id="PF00012">
    <property type="entry name" value="HSP70"/>
    <property type="match status" value="1"/>
</dbReference>
<comment type="caution">
    <text evidence="5">The sequence shown here is derived from an EMBL/GenBank/DDBJ whole genome shotgun (WGS) entry which is preliminary data.</text>
</comment>
<dbReference type="SUPFAM" id="SSF53067">
    <property type="entry name" value="Actin-like ATPase domain"/>
    <property type="match status" value="2"/>
</dbReference>
<dbReference type="FunFam" id="3.90.640.10:FF:000004">
    <property type="entry name" value="Heat shock 70 kDa protein 4"/>
    <property type="match status" value="1"/>
</dbReference>
<dbReference type="InterPro" id="IPR013126">
    <property type="entry name" value="Hsp_70_fam"/>
</dbReference>
<organism evidence="5 6">
    <name type="scientific">Smittium simulii</name>
    <dbReference type="NCBI Taxonomy" id="133385"/>
    <lineage>
        <taxon>Eukaryota</taxon>
        <taxon>Fungi</taxon>
        <taxon>Fungi incertae sedis</taxon>
        <taxon>Zoopagomycota</taxon>
        <taxon>Kickxellomycotina</taxon>
        <taxon>Harpellomycetes</taxon>
        <taxon>Harpellales</taxon>
        <taxon>Legeriomycetaceae</taxon>
        <taxon>Smittium</taxon>
    </lineage>
</organism>
<evidence type="ECO:0000256" key="2">
    <source>
        <dbReference type="ARBA" id="ARBA00022840"/>
    </source>
</evidence>
<keyword evidence="2" id="KW-0067">ATP-binding</keyword>
<dbReference type="CDD" id="cd10230">
    <property type="entry name" value="ASKHA_NBD_HSP70_HYOU1"/>
    <property type="match status" value="1"/>
</dbReference>
<dbReference type="GO" id="GO:0140662">
    <property type="term" value="F:ATP-dependent protein folding chaperone"/>
    <property type="evidence" value="ECO:0007669"/>
    <property type="project" value="InterPro"/>
</dbReference>
<evidence type="ECO:0000256" key="3">
    <source>
        <dbReference type="ARBA" id="ARBA00023186"/>
    </source>
</evidence>
<keyword evidence="3" id="KW-0143">Chaperone</keyword>
<feature type="region of interest" description="Disordered" evidence="4">
    <location>
        <begin position="570"/>
        <end position="603"/>
    </location>
</feature>
<dbReference type="PANTHER" id="PTHR45639">
    <property type="entry name" value="HSC70CB, ISOFORM G-RELATED"/>
    <property type="match status" value="1"/>
</dbReference>
<feature type="compositionally biased region" description="Basic and acidic residues" evidence="4">
    <location>
        <begin position="845"/>
        <end position="878"/>
    </location>
</feature>
<dbReference type="GO" id="GO:0030968">
    <property type="term" value="P:endoplasmic reticulum unfolded protein response"/>
    <property type="evidence" value="ECO:0007669"/>
    <property type="project" value="TreeGrafter"/>
</dbReference>
<keyword evidence="6" id="KW-1185">Reference proteome</keyword>
<dbReference type="Gene3D" id="3.30.30.30">
    <property type="match status" value="1"/>
</dbReference>
<evidence type="ECO:0000256" key="1">
    <source>
        <dbReference type="ARBA" id="ARBA00022741"/>
    </source>
</evidence>
<dbReference type="EMBL" id="MBFR01000140">
    <property type="protein sequence ID" value="PVU93078.1"/>
    <property type="molecule type" value="Genomic_DNA"/>
</dbReference>
<dbReference type="AlphaFoldDB" id="A0A2T9YL75"/>